<feature type="signal peptide" evidence="8">
    <location>
        <begin position="1"/>
        <end position="24"/>
    </location>
</feature>
<keyword evidence="6 7" id="KW-0998">Cell outer membrane</keyword>
<protein>
    <submittedName>
        <fullName evidence="10">TonB-linked outer membrane protein, SusC/RagA family</fullName>
    </submittedName>
</protein>
<dbReference type="InterPro" id="IPR008969">
    <property type="entry name" value="CarboxyPept-like_regulatory"/>
</dbReference>
<dbReference type="NCBIfam" id="TIGR04056">
    <property type="entry name" value="OMP_RagA_SusC"/>
    <property type="match status" value="1"/>
</dbReference>
<evidence type="ECO:0000256" key="4">
    <source>
        <dbReference type="ARBA" id="ARBA00022692"/>
    </source>
</evidence>
<comment type="subcellular location">
    <subcellularLocation>
        <location evidence="1 7">Cell outer membrane</location>
        <topology evidence="1 7">Multi-pass membrane protein</topology>
    </subcellularLocation>
</comment>
<evidence type="ECO:0000256" key="1">
    <source>
        <dbReference type="ARBA" id="ARBA00004571"/>
    </source>
</evidence>
<feature type="domain" description="TonB-dependent receptor plug" evidence="9">
    <location>
        <begin position="118"/>
        <end position="225"/>
    </location>
</feature>
<evidence type="ECO:0000256" key="5">
    <source>
        <dbReference type="ARBA" id="ARBA00023136"/>
    </source>
</evidence>
<dbReference type="OrthoDB" id="9768177at2"/>
<dbReference type="InterPro" id="IPR012910">
    <property type="entry name" value="Plug_dom"/>
</dbReference>
<dbReference type="SUPFAM" id="SSF56935">
    <property type="entry name" value="Porins"/>
    <property type="match status" value="1"/>
</dbReference>
<organism evidence="10 11">
    <name type="scientific">Lutibacter agarilyticus</name>
    <dbReference type="NCBI Taxonomy" id="1109740"/>
    <lineage>
        <taxon>Bacteria</taxon>
        <taxon>Pseudomonadati</taxon>
        <taxon>Bacteroidota</taxon>
        <taxon>Flavobacteriia</taxon>
        <taxon>Flavobacteriales</taxon>
        <taxon>Flavobacteriaceae</taxon>
        <taxon>Lutibacter</taxon>
    </lineage>
</organism>
<keyword evidence="11" id="KW-1185">Reference proteome</keyword>
<name>A0A238Y6G6_9FLAO</name>
<feature type="chain" id="PRO_5012805490" evidence="8">
    <location>
        <begin position="25"/>
        <end position="1041"/>
    </location>
</feature>
<evidence type="ECO:0000256" key="8">
    <source>
        <dbReference type="SAM" id="SignalP"/>
    </source>
</evidence>
<dbReference type="RefSeq" id="WP_089382250.1">
    <property type="nucleotide sequence ID" value="NZ_FZNT01000008.1"/>
</dbReference>
<evidence type="ECO:0000256" key="3">
    <source>
        <dbReference type="ARBA" id="ARBA00022452"/>
    </source>
</evidence>
<evidence type="ECO:0000256" key="2">
    <source>
        <dbReference type="ARBA" id="ARBA00022448"/>
    </source>
</evidence>
<dbReference type="PROSITE" id="PS52016">
    <property type="entry name" value="TONB_DEPENDENT_REC_3"/>
    <property type="match status" value="1"/>
</dbReference>
<dbReference type="Gene3D" id="2.40.170.20">
    <property type="entry name" value="TonB-dependent receptor, beta-barrel domain"/>
    <property type="match status" value="1"/>
</dbReference>
<gene>
    <name evidence="10" type="ORF">SAMN06265371_10835</name>
</gene>
<dbReference type="SUPFAM" id="SSF49464">
    <property type="entry name" value="Carboxypeptidase regulatory domain-like"/>
    <property type="match status" value="1"/>
</dbReference>
<evidence type="ECO:0000313" key="10">
    <source>
        <dbReference type="EMBL" id="SNR66164.1"/>
    </source>
</evidence>
<dbReference type="InterPro" id="IPR039426">
    <property type="entry name" value="TonB-dep_rcpt-like"/>
</dbReference>
<dbReference type="InterPro" id="IPR037066">
    <property type="entry name" value="Plug_dom_sf"/>
</dbReference>
<accession>A0A238Y6G6</accession>
<dbReference type="FunFam" id="2.170.130.10:FF:000003">
    <property type="entry name" value="SusC/RagA family TonB-linked outer membrane protein"/>
    <property type="match status" value="1"/>
</dbReference>
<dbReference type="GO" id="GO:0009279">
    <property type="term" value="C:cell outer membrane"/>
    <property type="evidence" value="ECO:0007669"/>
    <property type="project" value="UniProtKB-SubCell"/>
</dbReference>
<comment type="similarity">
    <text evidence="7">Belongs to the TonB-dependent receptor family.</text>
</comment>
<dbReference type="NCBIfam" id="TIGR04057">
    <property type="entry name" value="SusC_RagA_signa"/>
    <property type="match status" value="1"/>
</dbReference>
<evidence type="ECO:0000256" key="7">
    <source>
        <dbReference type="PROSITE-ProRule" id="PRU01360"/>
    </source>
</evidence>
<dbReference type="Pfam" id="PF13715">
    <property type="entry name" value="CarbopepD_reg_2"/>
    <property type="match status" value="1"/>
</dbReference>
<keyword evidence="4 7" id="KW-0812">Transmembrane</keyword>
<sequence length="1041" mass="116511">MRLNDRLKLCMVVMLFLCTAFVFAQEKTIAGTVTDEGGIPLPGVSIIVKGTKNGAVTDFDGEFAIKVKSELDILVFSYIGMEIEEVPASGKTKIALIMRSAAEQLDDIVIIGYGSQKKESVVGAITKAKGEDLMKSGGVSNVGEAIQGKLPGVVAISSSGLPGQTDPKIFIRGQGSWNGGGQPLILVDNIERSMGDLDLNEIESISVLKDASATAVFGVKGANGVILITTKRGKSGKAQLSLSGNATVKSVSKLPKQLNSFSSITHANESIMRELAYTPNSWNDIVPFQIQDKYRNPATLEESFQYPDVDWHDVLLKDQVTDTRVNLSVRGGSDFAKYFGSLSYQTTRDIFKGSEYNNGKGYNSEYRYDRFNYRSNLDFNITSSTKVSVNISGYYGVQEKPISDITKPLNGLYNIASSLYTPLYPDGLYGDHVSGESSFRNPLIYLTQRGAETSNRVGISSDFILDQKLNFITKGLSLNARLSYDNNTTAGRSIRDRGDSDYDNVIYRIYDVDGNEIITSPDGVNDFDYVIQPWTQSALNVSNGSKFRRLTYQGALNYKRTFADKHNTSGLFLFQREESARGSVFPSYREDWVGRITYNYDDKYFLDVNGAYNGSEKFGPGYRFELFPSAAAGWMISNENFLSNEDWLNTLKIRGSYGLVGDDRANGNRFLYDTRWENGGSSFLVPSHIQNRSPYIWYSEQVAGNPELQWETSLKSNIGIDLALFQNAVTAQFDYFAEDRENIFITGTNRNVPDFFGFAPPAANTGVVHVKGFEFVLGLKHTFANDLRLFTDFSYTRAKDKVIAREDPELKPFYQKAAGYIIGQPRAAIAGDILASWDDIYMSTPTVNDQNFRRPGYYDVIDYNGNGDYNSTDDNAPLGYSDRPQNTWTWNVGGSYKGFNLMLMFYGSQNANRTLDSRTFNKETYLFFDYLQDYWSPDNQDATLTLQPWTLDNAALDPMRNRFDASVVRLRTVEFAYDIPKSFCSQMGVSSMRFFVNGNNLLLWTDLPDDREFNGSNSQDSDRTGDYPTLRRINFGFNLNF</sequence>
<proteinExistence type="inferred from homology"/>
<dbReference type="Gene3D" id="2.60.40.1120">
    <property type="entry name" value="Carboxypeptidase-like, regulatory domain"/>
    <property type="match status" value="1"/>
</dbReference>
<dbReference type="AlphaFoldDB" id="A0A238Y6G6"/>
<evidence type="ECO:0000256" key="6">
    <source>
        <dbReference type="ARBA" id="ARBA00023237"/>
    </source>
</evidence>
<dbReference type="InterPro" id="IPR036942">
    <property type="entry name" value="Beta-barrel_TonB_sf"/>
</dbReference>
<reference evidence="10 11" key="1">
    <citation type="submission" date="2017-06" db="EMBL/GenBank/DDBJ databases">
        <authorList>
            <person name="Kim H.J."/>
            <person name="Triplett B.A."/>
        </authorList>
    </citation>
    <scope>NUCLEOTIDE SEQUENCE [LARGE SCALE GENOMIC DNA]</scope>
    <source>
        <strain evidence="10 11">DSM 29150</strain>
    </source>
</reference>
<dbReference type="EMBL" id="FZNT01000008">
    <property type="protein sequence ID" value="SNR66164.1"/>
    <property type="molecule type" value="Genomic_DNA"/>
</dbReference>
<dbReference type="Pfam" id="PF07715">
    <property type="entry name" value="Plug"/>
    <property type="match status" value="1"/>
</dbReference>
<dbReference type="Proteomes" id="UP000198384">
    <property type="component" value="Unassembled WGS sequence"/>
</dbReference>
<dbReference type="InterPro" id="IPR023996">
    <property type="entry name" value="TonB-dep_OMP_SusC/RagA"/>
</dbReference>
<keyword evidence="5 7" id="KW-0472">Membrane</keyword>
<keyword evidence="2 7" id="KW-0813">Transport</keyword>
<keyword evidence="3 7" id="KW-1134">Transmembrane beta strand</keyword>
<keyword evidence="8" id="KW-0732">Signal</keyword>
<evidence type="ECO:0000259" key="9">
    <source>
        <dbReference type="Pfam" id="PF07715"/>
    </source>
</evidence>
<dbReference type="InterPro" id="IPR023997">
    <property type="entry name" value="TonB-dep_OMP_SusC/RagA_CS"/>
</dbReference>
<dbReference type="Gene3D" id="2.170.130.10">
    <property type="entry name" value="TonB-dependent receptor, plug domain"/>
    <property type="match status" value="1"/>
</dbReference>
<evidence type="ECO:0000313" key="11">
    <source>
        <dbReference type="Proteomes" id="UP000198384"/>
    </source>
</evidence>